<dbReference type="Pfam" id="PF00076">
    <property type="entry name" value="RRM_1"/>
    <property type="match status" value="1"/>
</dbReference>
<dbReference type="InterPro" id="IPR000504">
    <property type="entry name" value="RRM_dom"/>
</dbReference>
<evidence type="ECO:0000256" key="1">
    <source>
        <dbReference type="ARBA" id="ARBA00022884"/>
    </source>
</evidence>
<gene>
    <name evidence="3" type="ORF">L798_08298</name>
</gene>
<feature type="domain" description="RRM" evidence="2">
    <location>
        <begin position="14"/>
        <end position="47"/>
    </location>
</feature>
<dbReference type="Pfam" id="PF14709">
    <property type="entry name" value="DND1_DSRM"/>
    <property type="match status" value="1"/>
</dbReference>
<organism evidence="3 4">
    <name type="scientific">Zootermopsis nevadensis</name>
    <name type="common">Dampwood termite</name>
    <dbReference type="NCBI Taxonomy" id="136037"/>
    <lineage>
        <taxon>Eukaryota</taxon>
        <taxon>Metazoa</taxon>
        <taxon>Ecdysozoa</taxon>
        <taxon>Arthropoda</taxon>
        <taxon>Hexapoda</taxon>
        <taxon>Insecta</taxon>
        <taxon>Pterygota</taxon>
        <taxon>Neoptera</taxon>
        <taxon>Polyneoptera</taxon>
        <taxon>Dictyoptera</taxon>
        <taxon>Blattodea</taxon>
        <taxon>Blattoidea</taxon>
        <taxon>Termitoidae</taxon>
        <taxon>Termopsidae</taxon>
        <taxon>Zootermopsis</taxon>
    </lineage>
</organism>
<dbReference type="AlphaFoldDB" id="A0A067R2P8"/>
<keyword evidence="4" id="KW-1185">Reference proteome</keyword>
<dbReference type="GO" id="GO:0003723">
    <property type="term" value="F:RNA binding"/>
    <property type="evidence" value="ECO:0007669"/>
    <property type="project" value="UniProtKB-KW"/>
</dbReference>
<dbReference type="SUPFAM" id="SSF54928">
    <property type="entry name" value="RNA-binding domain, RBD"/>
    <property type="match status" value="1"/>
</dbReference>
<dbReference type="InterPro" id="IPR012677">
    <property type="entry name" value="Nucleotide-bd_a/b_plait_sf"/>
</dbReference>
<reference evidence="3 4" key="1">
    <citation type="journal article" date="2014" name="Nat. Commun.">
        <title>Molecular traces of alternative social organization in a termite genome.</title>
        <authorList>
            <person name="Terrapon N."/>
            <person name="Li C."/>
            <person name="Robertson H.M."/>
            <person name="Ji L."/>
            <person name="Meng X."/>
            <person name="Booth W."/>
            <person name="Chen Z."/>
            <person name="Childers C.P."/>
            <person name="Glastad K.M."/>
            <person name="Gokhale K."/>
            <person name="Gowin J."/>
            <person name="Gronenberg W."/>
            <person name="Hermansen R.A."/>
            <person name="Hu H."/>
            <person name="Hunt B.G."/>
            <person name="Huylmans A.K."/>
            <person name="Khalil S.M."/>
            <person name="Mitchell R.D."/>
            <person name="Munoz-Torres M.C."/>
            <person name="Mustard J.A."/>
            <person name="Pan H."/>
            <person name="Reese J.T."/>
            <person name="Scharf M.E."/>
            <person name="Sun F."/>
            <person name="Vogel H."/>
            <person name="Xiao J."/>
            <person name="Yang W."/>
            <person name="Yang Z."/>
            <person name="Yang Z."/>
            <person name="Zhou J."/>
            <person name="Zhu J."/>
            <person name="Brent C.S."/>
            <person name="Elsik C.G."/>
            <person name="Goodisman M.A."/>
            <person name="Liberles D.A."/>
            <person name="Roe R.M."/>
            <person name="Vargo E.L."/>
            <person name="Vilcinskas A."/>
            <person name="Wang J."/>
            <person name="Bornberg-Bauer E."/>
            <person name="Korb J."/>
            <person name="Zhang G."/>
            <person name="Liebig J."/>
        </authorList>
    </citation>
    <scope>NUCLEOTIDE SEQUENCE [LARGE SCALE GENOMIC DNA]</scope>
    <source>
        <tissue evidence="3">Whole organism</tissue>
    </source>
</reference>
<dbReference type="Proteomes" id="UP000027135">
    <property type="component" value="Unassembled WGS sequence"/>
</dbReference>
<dbReference type="InParanoid" id="A0A067R2P8"/>
<dbReference type="Gene3D" id="3.30.160.20">
    <property type="match status" value="1"/>
</dbReference>
<dbReference type="SUPFAM" id="SSF54768">
    <property type="entry name" value="dsRNA-binding domain-like"/>
    <property type="match status" value="1"/>
</dbReference>
<dbReference type="EMBL" id="KK852750">
    <property type="protein sequence ID" value="KDR17195.1"/>
    <property type="molecule type" value="Genomic_DNA"/>
</dbReference>
<evidence type="ECO:0000313" key="3">
    <source>
        <dbReference type="EMBL" id="KDR17195.1"/>
    </source>
</evidence>
<dbReference type="PANTHER" id="PTHR21245">
    <property type="entry name" value="HETEROGENEOUS NUCLEAR RIBONUCLEOPROTEIN"/>
    <property type="match status" value="1"/>
</dbReference>
<dbReference type="eggNOG" id="KOG0117">
    <property type="taxonomic scope" value="Eukaryota"/>
</dbReference>
<dbReference type="CDD" id="cd19872">
    <property type="entry name" value="DSRM_A1CF-like"/>
    <property type="match status" value="1"/>
</dbReference>
<keyword evidence="1" id="KW-0694">RNA-binding</keyword>
<protein>
    <submittedName>
        <fullName evidence="3">APOBEC1 complementation factor</fullName>
    </submittedName>
</protein>
<proteinExistence type="predicted"/>
<dbReference type="Gene3D" id="3.30.70.330">
    <property type="match status" value="1"/>
</dbReference>
<evidence type="ECO:0000313" key="4">
    <source>
        <dbReference type="Proteomes" id="UP000027135"/>
    </source>
</evidence>
<accession>A0A067R2P8</accession>
<dbReference type="STRING" id="136037.A0A067R2P8"/>
<evidence type="ECO:0000259" key="2">
    <source>
        <dbReference type="Pfam" id="PF00076"/>
    </source>
</evidence>
<sequence length="285" mass="31200">MESVQGPECLERVKKLRDFAFVHFSDRDSAKAAMEYWDKKELDGSVVEITWAKPVNRNPQHQLKHVSHGGYPQTQYVLPPGMGPAASFHTPFMKAYNDCGTQGSPHVQSSSSWRGGRMYVAAPSSVIGSKFGNRAPEVLSEYCQKNNWGEPFYNLMAIPSVQEDKQYMCQVTIPQHPGGQLQFQTPKVSSSAEGAKVLAAEITLSHMSAAAAFAEGYSHTSVVQAGHLVPQPPAATYPTGSGLQTQPELTIAYALPPNQPSGYLVHGKVTGYDTQFYDSQYPVQM</sequence>
<dbReference type="InterPro" id="IPR035979">
    <property type="entry name" value="RBD_domain_sf"/>
</dbReference>
<name>A0A067R2P8_ZOONE</name>